<dbReference type="GO" id="GO:0000110">
    <property type="term" value="C:nucleotide-excision repair factor 1 complex"/>
    <property type="evidence" value="ECO:0007669"/>
    <property type="project" value="TreeGrafter"/>
</dbReference>
<evidence type="ECO:0000256" key="5">
    <source>
        <dbReference type="ARBA" id="ARBA00023204"/>
    </source>
</evidence>
<dbReference type="FunFam" id="3.40.50.10130:FF:000001">
    <property type="entry name" value="DNA excision repair protein ERCC-1"/>
    <property type="match status" value="1"/>
</dbReference>
<dbReference type="GO" id="GO:0003697">
    <property type="term" value="F:single-stranded DNA binding"/>
    <property type="evidence" value="ECO:0007669"/>
    <property type="project" value="TreeGrafter"/>
</dbReference>
<dbReference type="PANTHER" id="PTHR12749">
    <property type="entry name" value="EXCISION REPAIR CROSS-COMPLEMENTING 1 ERCC1"/>
    <property type="match status" value="1"/>
</dbReference>
<evidence type="ECO:0000256" key="8">
    <source>
        <dbReference type="ARBA" id="ARBA00071993"/>
    </source>
</evidence>
<dbReference type="PANTHER" id="PTHR12749:SF0">
    <property type="entry name" value="DNA EXCISION REPAIR PROTEIN ERCC-1"/>
    <property type="match status" value="1"/>
</dbReference>
<feature type="region of interest" description="Disordered" evidence="9">
    <location>
        <begin position="1"/>
        <end position="42"/>
    </location>
</feature>
<evidence type="ECO:0000256" key="9">
    <source>
        <dbReference type="SAM" id="MobiDB-lite"/>
    </source>
</evidence>
<evidence type="ECO:0000256" key="7">
    <source>
        <dbReference type="ARBA" id="ARBA00054210"/>
    </source>
</evidence>
<dbReference type="GO" id="GO:0006302">
    <property type="term" value="P:double-strand break repair"/>
    <property type="evidence" value="ECO:0007669"/>
    <property type="project" value="UniProtKB-ARBA"/>
</dbReference>
<dbReference type="Pfam" id="PF14520">
    <property type="entry name" value="HHH_5"/>
    <property type="match status" value="1"/>
</dbReference>
<proteinExistence type="inferred from homology"/>
<feature type="domain" description="ERCC1-like central" evidence="10">
    <location>
        <begin position="61"/>
        <end position="174"/>
    </location>
</feature>
<accession>A0A1J1IWY4</accession>
<keyword evidence="6" id="KW-0539">Nucleus</keyword>
<keyword evidence="3" id="KW-0227">DNA damage</keyword>
<dbReference type="GO" id="GO:0070914">
    <property type="term" value="P:UV-damage excision repair"/>
    <property type="evidence" value="ECO:0007669"/>
    <property type="project" value="TreeGrafter"/>
</dbReference>
<dbReference type="Pfam" id="PF03834">
    <property type="entry name" value="Rad10"/>
    <property type="match status" value="1"/>
</dbReference>
<dbReference type="FunFam" id="1.10.150.20:FF:000017">
    <property type="entry name" value="DNA excision repair protein ERCC-1"/>
    <property type="match status" value="1"/>
</dbReference>
<dbReference type="OrthoDB" id="10262814at2759"/>
<reference evidence="11 12" key="1">
    <citation type="submission" date="2015-04" db="EMBL/GenBank/DDBJ databases">
        <authorList>
            <person name="Syromyatnikov M.Y."/>
            <person name="Popov V.N."/>
        </authorList>
    </citation>
    <scope>NUCLEOTIDE SEQUENCE [LARGE SCALE GENOMIC DNA]</scope>
</reference>
<dbReference type="Proteomes" id="UP000183832">
    <property type="component" value="Unassembled WGS sequence"/>
</dbReference>
<dbReference type="SUPFAM" id="SSF52980">
    <property type="entry name" value="Restriction endonuclease-like"/>
    <property type="match status" value="1"/>
</dbReference>
<sequence length="256" mass="29097">MEEIDDSFDDVLATMELPNSQNSTNVPINEPKGDLPSTSKESVPINQLNEITEKPKYSNSVQVNPKQRGNPILKSITNIPWEYNDKIKPDYVVGKSACVLFLSLRYHNLKPDYIHERLKELGKDYELRVLLVHVDIKESQNALKHLTRICLLADLTLMLAWSPEEAGKIIETYKLFEKRGPDFIMEKSENDDYQKVINALTSIKSVNKTDAMTLLTNFGTLENLIQASENKLNSCPGLGVRKAQKISKVFNETFLK</sequence>
<comment type="subcellular location">
    <subcellularLocation>
        <location evidence="1">Nucleus</location>
    </subcellularLocation>
</comment>
<keyword evidence="4" id="KW-0238">DNA-binding</keyword>
<dbReference type="Gene3D" id="3.40.50.10130">
    <property type="match status" value="1"/>
</dbReference>
<dbReference type="GO" id="GO:0006312">
    <property type="term" value="P:mitotic recombination"/>
    <property type="evidence" value="ECO:0007669"/>
    <property type="project" value="TreeGrafter"/>
</dbReference>
<evidence type="ECO:0000256" key="2">
    <source>
        <dbReference type="ARBA" id="ARBA00008283"/>
    </source>
</evidence>
<dbReference type="EMBL" id="CVRI01000063">
    <property type="protein sequence ID" value="CRL04717.1"/>
    <property type="molecule type" value="Genomic_DNA"/>
</dbReference>
<keyword evidence="5" id="KW-0234">DNA repair</keyword>
<evidence type="ECO:0000256" key="6">
    <source>
        <dbReference type="ARBA" id="ARBA00023242"/>
    </source>
</evidence>
<dbReference type="InterPro" id="IPR011335">
    <property type="entry name" value="Restrct_endonuc-II-like"/>
</dbReference>
<gene>
    <name evidence="11" type="ORF">CLUMA_CG017777</name>
</gene>
<protein>
    <recommendedName>
        <fullName evidence="8">DNA excision repair protein ERCC-1</fullName>
    </recommendedName>
</protein>
<evidence type="ECO:0000313" key="12">
    <source>
        <dbReference type="Proteomes" id="UP000183832"/>
    </source>
</evidence>
<evidence type="ECO:0000313" key="11">
    <source>
        <dbReference type="EMBL" id="CRL04717.1"/>
    </source>
</evidence>
<dbReference type="SUPFAM" id="SSF47781">
    <property type="entry name" value="RuvA domain 2-like"/>
    <property type="match status" value="1"/>
</dbReference>
<dbReference type="GO" id="GO:0003684">
    <property type="term" value="F:damaged DNA binding"/>
    <property type="evidence" value="ECO:0007669"/>
    <property type="project" value="InterPro"/>
</dbReference>
<dbReference type="GO" id="GO:0032204">
    <property type="term" value="P:regulation of telomere maintenance"/>
    <property type="evidence" value="ECO:0007669"/>
    <property type="project" value="UniProtKB-ARBA"/>
</dbReference>
<dbReference type="InterPro" id="IPR047260">
    <property type="entry name" value="ERCC1-like_central_dom"/>
</dbReference>
<keyword evidence="12" id="KW-1185">Reference proteome</keyword>
<name>A0A1J1IWY4_9DIPT</name>
<comment type="function">
    <text evidence="7">Non-catalytic component of a structure-specific DNA repair endonuclease responsible for the 5'-incision during DNA repair. Responsible, in conjunction with SLX4, for the first step in the repair of interstrand cross-links (ICL). Participates in the processing of anaphase bridge-generating DNA structures, which consist in incompletely processed DNA lesions arising during S or G2 phase, and can result in cytokinesis failure. Also required for homology-directed repair (HDR) of DNA double-strand breaks, in conjunction with SLX4.</text>
</comment>
<dbReference type="NCBIfam" id="TIGR00597">
    <property type="entry name" value="rad10"/>
    <property type="match status" value="1"/>
</dbReference>
<dbReference type="GO" id="GO:0006289">
    <property type="term" value="P:nucleotide-excision repair"/>
    <property type="evidence" value="ECO:0007669"/>
    <property type="project" value="UniProtKB-ARBA"/>
</dbReference>
<dbReference type="InterPro" id="IPR010994">
    <property type="entry name" value="RuvA_2-like"/>
</dbReference>
<feature type="compositionally biased region" description="Polar residues" evidence="9">
    <location>
        <begin position="17"/>
        <end position="27"/>
    </location>
</feature>
<dbReference type="AlphaFoldDB" id="A0A1J1IWY4"/>
<evidence type="ECO:0000256" key="3">
    <source>
        <dbReference type="ARBA" id="ARBA00022763"/>
    </source>
</evidence>
<comment type="similarity">
    <text evidence="2">Belongs to the ERCC1/RAD10/SWI10 family.</text>
</comment>
<dbReference type="GO" id="GO:0070522">
    <property type="term" value="C:ERCC4-ERCC1 complex"/>
    <property type="evidence" value="ECO:0007669"/>
    <property type="project" value="TreeGrafter"/>
</dbReference>
<dbReference type="InterPro" id="IPR004579">
    <property type="entry name" value="ERCC1/RAD10/SWI10"/>
</dbReference>
<evidence type="ECO:0000256" key="1">
    <source>
        <dbReference type="ARBA" id="ARBA00004123"/>
    </source>
</evidence>
<organism evidence="11 12">
    <name type="scientific">Clunio marinus</name>
    <dbReference type="NCBI Taxonomy" id="568069"/>
    <lineage>
        <taxon>Eukaryota</taxon>
        <taxon>Metazoa</taxon>
        <taxon>Ecdysozoa</taxon>
        <taxon>Arthropoda</taxon>
        <taxon>Hexapoda</taxon>
        <taxon>Insecta</taxon>
        <taxon>Pterygota</taxon>
        <taxon>Neoptera</taxon>
        <taxon>Endopterygota</taxon>
        <taxon>Diptera</taxon>
        <taxon>Nematocera</taxon>
        <taxon>Chironomoidea</taxon>
        <taxon>Chironomidae</taxon>
        <taxon>Clunio</taxon>
    </lineage>
</organism>
<dbReference type="STRING" id="568069.A0A1J1IWY4"/>
<dbReference type="CDD" id="cd22325">
    <property type="entry name" value="ERCC1_C-like"/>
    <property type="match status" value="1"/>
</dbReference>
<evidence type="ECO:0000259" key="10">
    <source>
        <dbReference type="Pfam" id="PF03834"/>
    </source>
</evidence>
<evidence type="ECO:0000256" key="4">
    <source>
        <dbReference type="ARBA" id="ARBA00023125"/>
    </source>
</evidence>
<dbReference type="Gene3D" id="1.10.150.20">
    <property type="entry name" value="5' to 3' exonuclease, C-terminal subdomain"/>
    <property type="match status" value="1"/>
</dbReference>